<evidence type="ECO:0000313" key="4">
    <source>
        <dbReference type="EMBL" id="CAG1859004.1"/>
    </source>
</evidence>
<feature type="region of interest" description="Disordered" evidence="2">
    <location>
        <begin position="192"/>
        <end position="214"/>
    </location>
</feature>
<dbReference type="InterPro" id="IPR036236">
    <property type="entry name" value="Znf_C2H2_sf"/>
</dbReference>
<feature type="compositionally biased region" description="Basic and acidic residues" evidence="2">
    <location>
        <begin position="390"/>
        <end position="399"/>
    </location>
</feature>
<dbReference type="PANTHER" id="PTHR47487">
    <property type="entry name" value="OS06G0651300 PROTEIN-RELATED"/>
    <property type="match status" value="1"/>
</dbReference>
<dbReference type="EMBL" id="HG996466">
    <property type="protein sequence ID" value="CAG1859004.1"/>
    <property type="molecule type" value="Genomic_DNA"/>
</dbReference>
<dbReference type="PANTHER" id="PTHR47487:SF8">
    <property type="entry name" value="OS08G0270900 PROTEIN"/>
    <property type="match status" value="1"/>
</dbReference>
<reference evidence="4" key="1">
    <citation type="submission" date="2021-03" db="EMBL/GenBank/DDBJ databases">
        <authorList>
            <consortium name="Genoscope - CEA"/>
            <person name="William W."/>
        </authorList>
    </citation>
    <scope>NUCLEOTIDE SEQUENCE</scope>
    <source>
        <strain evidence="4">Doubled-haploid Pahang</strain>
    </source>
</reference>
<dbReference type="GO" id="GO:0003676">
    <property type="term" value="F:nucleic acid binding"/>
    <property type="evidence" value="ECO:0007669"/>
    <property type="project" value="InterPro"/>
</dbReference>
<feature type="coiled-coil region" evidence="1">
    <location>
        <begin position="99"/>
        <end position="141"/>
    </location>
</feature>
<dbReference type="AlphaFoldDB" id="A0A8D7FMR6"/>
<sequence length="440" mass="48496">ALQNSESNRLIALFLWSPNRRPNRTKSLHLVDVMEFRRRSGEEDQPSGLPANPFSFCADGHIRERPLRVSFLGFSGDLARAREAAPISLMNPLQRAIEKERIREEILREMTARRILEEEVRRELEVELATARAHTERLRDQKKFASVASDPKRRGEHGRCLLTVPPEAGSDEVGTLGAPPMITEKKDSQMPALDLDQNSNNSTSYSEVVQPSDDMISEKKRKVAANATPNKAPRLATKDWGCALCRVTATGEMALNEHLQGKRHKAKVAALQAVKTGAKMKGGNTCSQPDMDVANEEGSPNNEPKIVNIAVDGKMHQVLQKGTFLWCEHCNVKCNSHIMMTTHLSGKKHRALMKLLAKASSLAGATIQTCDREIKEEAAKKDNVEIEKESIVKKEKEDDQLPNITETAATGEEVGDEQAKDRPVSITETAATGGGKAASC</sequence>
<evidence type="ECO:0000256" key="1">
    <source>
        <dbReference type="SAM" id="Coils"/>
    </source>
</evidence>
<feature type="region of interest" description="Disordered" evidence="2">
    <location>
        <begin position="146"/>
        <end position="174"/>
    </location>
</feature>
<dbReference type="InterPro" id="IPR003604">
    <property type="entry name" value="Matrin/U1-like-C_Znf_C2H2"/>
</dbReference>
<dbReference type="Gene3D" id="3.30.160.60">
    <property type="entry name" value="Classic Zinc Finger"/>
    <property type="match status" value="2"/>
</dbReference>
<proteinExistence type="predicted"/>
<dbReference type="InterPro" id="IPR013087">
    <property type="entry name" value="Znf_C2H2_type"/>
</dbReference>
<protein>
    <submittedName>
        <fullName evidence="4">(wild Malaysian banana) hypothetical protein</fullName>
    </submittedName>
</protein>
<feature type="non-terminal residue" evidence="4">
    <location>
        <position position="440"/>
    </location>
</feature>
<evidence type="ECO:0000256" key="2">
    <source>
        <dbReference type="SAM" id="MobiDB-lite"/>
    </source>
</evidence>
<feature type="compositionally biased region" description="Polar residues" evidence="2">
    <location>
        <begin position="196"/>
        <end position="209"/>
    </location>
</feature>
<name>A0A8D7FMR6_MUSAM</name>
<dbReference type="SMART" id="SM00451">
    <property type="entry name" value="ZnF_U1"/>
    <property type="match status" value="2"/>
</dbReference>
<gene>
    <name evidence="4" type="ORF">GSMUA_292990.1</name>
</gene>
<organism evidence="4">
    <name type="scientific">Musa acuminata subsp. malaccensis</name>
    <name type="common">Wild banana</name>
    <name type="synonym">Musa malaccensis</name>
    <dbReference type="NCBI Taxonomy" id="214687"/>
    <lineage>
        <taxon>Eukaryota</taxon>
        <taxon>Viridiplantae</taxon>
        <taxon>Streptophyta</taxon>
        <taxon>Embryophyta</taxon>
        <taxon>Tracheophyta</taxon>
        <taxon>Spermatophyta</taxon>
        <taxon>Magnoliopsida</taxon>
        <taxon>Liliopsida</taxon>
        <taxon>Zingiberales</taxon>
        <taxon>Musaceae</taxon>
        <taxon>Musa</taxon>
    </lineage>
</organism>
<dbReference type="Pfam" id="PF12874">
    <property type="entry name" value="zf-met"/>
    <property type="match status" value="2"/>
</dbReference>
<feature type="domain" description="U1-type" evidence="3">
    <location>
        <begin position="322"/>
        <end position="356"/>
    </location>
</feature>
<accession>A0A8D7FMR6</accession>
<feature type="compositionally biased region" description="Basic and acidic residues" evidence="2">
    <location>
        <begin position="150"/>
        <end position="159"/>
    </location>
</feature>
<evidence type="ECO:0000259" key="3">
    <source>
        <dbReference type="SMART" id="SM00451"/>
    </source>
</evidence>
<dbReference type="GO" id="GO:0008270">
    <property type="term" value="F:zinc ion binding"/>
    <property type="evidence" value="ECO:0007669"/>
    <property type="project" value="InterPro"/>
</dbReference>
<keyword evidence="1" id="KW-0175">Coiled coil</keyword>
<feature type="domain" description="U1-type" evidence="3">
    <location>
        <begin position="237"/>
        <end position="271"/>
    </location>
</feature>
<feature type="region of interest" description="Disordered" evidence="2">
    <location>
        <begin position="390"/>
        <end position="440"/>
    </location>
</feature>
<dbReference type="SUPFAM" id="SSF57667">
    <property type="entry name" value="beta-beta-alpha zinc fingers"/>
    <property type="match status" value="2"/>
</dbReference>